<dbReference type="PANTHER" id="PTHR20881:SF0">
    <property type="entry name" value="3-METHYL-2-OXOBUTANOATE HYDROXYMETHYLTRANSFERASE"/>
    <property type="match status" value="1"/>
</dbReference>
<dbReference type="EC" id="2.1.2.11" evidence="3"/>
<dbReference type="GO" id="GO:0016301">
    <property type="term" value="F:kinase activity"/>
    <property type="evidence" value="ECO:0007669"/>
    <property type="project" value="UniProtKB-KW"/>
</dbReference>
<dbReference type="EMBL" id="NESQ01000051">
    <property type="protein sequence ID" value="PUU81083.1"/>
    <property type="molecule type" value="Genomic_DNA"/>
</dbReference>
<name>A0A2T7A037_TUBBO</name>
<dbReference type="SUPFAM" id="SSF51621">
    <property type="entry name" value="Phosphoenolpyruvate/pyruvate domain"/>
    <property type="match status" value="1"/>
</dbReference>
<evidence type="ECO:0000256" key="3">
    <source>
        <dbReference type="ARBA" id="ARBA00012618"/>
    </source>
</evidence>
<comment type="pathway">
    <text evidence="1">Cofactor biosynthesis; (R)-pantothenate biosynthesis; (R)-pantoate from 3-methyl-2-oxobutanoate: step 1/2.</text>
</comment>
<dbReference type="GO" id="GO:0005739">
    <property type="term" value="C:mitochondrion"/>
    <property type="evidence" value="ECO:0007669"/>
    <property type="project" value="TreeGrafter"/>
</dbReference>
<evidence type="ECO:0000256" key="2">
    <source>
        <dbReference type="ARBA" id="ARBA00008676"/>
    </source>
</evidence>
<keyword evidence="7" id="KW-1185">Reference proteome</keyword>
<dbReference type="InterPro" id="IPR040442">
    <property type="entry name" value="Pyrv_kinase-like_dom_sf"/>
</dbReference>
<evidence type="ECO:0000256" key="4">
    <source>
        <dbReference type="ARBA" id="ARBA00022679"/>
    </source>
</evidence>
<dbReference type="InterPro" id="IPR003700">
    <property type="entry name" value="Pantoate_hydroxy_MeTrfase"/>
</dbReference>
<dbReference type="Pfam" id="PF02548">
    <property type="entry name" value="Pantoate_transf"/>
    <property type="match status" value="2"/>
</dbReference>
<dbReference type="STRING" id="42251.A0A2T7A037"/>
<evidence type="ECO:0000313" key="7">
    <source>
        <dbReference type="Proteomes" id="UP000244722"/>
    </source>
</evidence>
<keyword evidence="6" id="KW-0418">Kinase</keyword>
<evidence type="ECO:0000256" key="1">
    <source>
        <dbReference type="ARBA" id="ARBA00005033"/>
    </source>
</evidence>
<sequence length="190" mass="20522">MTAHDFPSVLIADEGGIDMILVGDSLAMVALGMKDILHYCRAVSRGVRSVVTAPTISRITFVSIPVLSHIGLTLRGSHSLGGFRVQGKPATILAAVLAPVSELITEKLKIPTKGISTSNGGSGQVPAKIDTLGNFPKGRFMPKFVKQYGDVFKESKKAVKQYREDISSRAYPAKEHTLFPPKNSKSLRKF</sequence>
<accession>A0A2T7A037</accession>
<evidence type="ECO:0000313" key="6">
    <source>
        <dbReference type="EMBL" id="PUU81083.1"/>
    </source>
</evidence>
<dbReference type="InterPro" id="IPR015813">
    <property type="entry name" value="Pyrv/PenolPyrv_kinase-like_dom"/>
</dbReference>
<dbReference type="UniPathway" id="UPA00028">
    <property type="reaction ID" value="UER00003"/>
</dbReference>
<keyword evidence="6" id="KW-0670">Pyruvate</keyword>
<dbReference type="PANTHER" id="PTHR20881">
    <property type="entry name" value="3-METHYL-2-OXOBUTANOATE HYDROXYMETHYLTRANSFERASE"/>
    <property type="match status" value="1"/>
</dbReference>
<proteinExistence type="inferred from homology"/>
<keyword evidence="4" id="KW-0808">Transferase</keyword>
<dbReference type="AlphaFoldDB" id="A0A2T7A037"/>
<dbReference type="GO" id="GO:0000287">
    <property type="term" value="F:magnesium ion binding"/>
    <property type="evidence" value="ECO:0007669"/>
    <property type="project" value="TreeGrafter"/>
</dbReference>
<protein>
    <recommendedName>
        <fullName evidence="3">3-methyl-2-oxobutanoate hydroxymethyltransferase</fullName>
        <ecNumber evidence="3">2.1.2.11</ecNumber>
    </recommendedName>
</protein>
<dbReference type="OrthoDB" id="425211at2759"/>
<dbReference type="Proteomes" id="UP000244722">
    <property type="component" value="Unassembled WGS sequence"/>
</dbReference>
<evidence type="ECO:0000256" key="5">
    <source>
        <dbReference type="ARBA" id="ARBA00049172"/>
    </source>
</evidence>
<dbReference type="Gene3D" id="3.20.20.60">
    <property type="entry name" value="Phosphoenolpyruvate-binding domains"/>
    <property type="match status" value="3"/>
</dbReference>
<organism evidence="6 7">
    <name type="scientific">Tuber borchii</name>
    <name type="common">White truffle</name>
    <dbReference type="NCBI Taxonomy" id="42251"/>
    <lineage>
        <taxon>Eukaryota</taxon>
        <taxon>Fungi</taxon>
        <taxon>Dikarya</taxon>
        <taxon>Ascomycota</taxon>
        <taxon>Pezizomycotina</taxon>
        <taxon>Pezizomycetes</taxon>
        <taxon>Pezizales</taxon>
        <taxon>Tuberaceae</taxon>
        <taxon>Tuber</taxon>
    </lineage>
</organism>
<comment type="similarity">
    <text evidence="2">Belongs to the PanB family.</text>
</comment>
<comment type="catalytic activity">
    <reaction evidence="5">
        <text>(6R)-5,10-methylene-5,6,7,8-tetrahydrofolate + 3-methyl-2-oxobutanoate + H2O = 2-dehydropantoate + (6S)-5,6,7,8-tetrahydrofolate</text>
        <dbReference type="Rhea" id="RHEA:11824"/>
        <dbReference type="ChEBI" id="CHEBI:11561"/>
        <dbReference type="ChEBI" id="CHEBI:11851"/>
        <dbReference type="ChEBI" id="CHEBI:15377"/>
        <dbReference type="ChEBI" id="CHEBI:15636"/>
        <dbReference type="ChEBI" id="CHEBI:57453"/>
        <dbReference type="EC" id="2.1.2.11"/>
    </reaction>
</comment>
<comment type="caution">
    <text evidence="6">The sequence shown here is derived from an EMBL/GenBank/DDBJ whole genome shotgun (WGS) entry which is preliminary data.</text>
</comment>
<dbReference type="GO" id="GO:0015940">
    <property type="term" value="P:pantothenate biosynthetic process"/>
    <property type="evidence" value="ECO:0007669"/>
    <property type="project" value="UniProtKB-UniPathway"/>
</dbReference>
<gene>
    <name evidence="6" type="ORF">B9Z19DRAFT_1168408</name>
</gene>
<dbReference type="GO" id="GO:0003864">
    <property type="term" value="F:3-methyl-2-oxobutanoate hydroxymethyltransferase activity"/>
    <property type="evidence" value="ECO:0007669"/>
    <property type="project" value="UniProtKB-EC"/>
</dbReference>
<reference evidence="6 7" key="1">
    <citation type="submission" date="2017-04" db="EMBL/GenBank/DDBJ databases">
        <title>Draft genome sequence of Tuber borchii Vittad., a whitish edible truffle.</title>
        <authorList>
            <consortium name="DOE Joint Genome Institute"/>
            <person name="Murat C."/>
            <person name="Kuo A."/>
            <person name="Barry K.W."/>
            <person name="Clum A."/>
            <person name="Dockter R.B."/>
            <person name="Fauchery L."/>
            <person name="Iotti M."/>
            <person name="Kohler A."/>
            <person name="Labutti K."/>
            <person name="Lindquist E.A."/>
            <person name="Lipzen A."/>
            <person name="Ohm R.A."/>
            <person name="Wang M."/>
            <person name="Grigoriev I.V."/>
            <person name="Zambonelli A."/>
            <person name="Martin F.M."/>
        </authorList>
    </citation>
    <scope>NUCLEOTIDE SEQUENCE [LARGE SCALE GENOMIC DNA]</scope>
    <source>
        <strain evidence="6 7">Tbo3840</strain>
    </source>
</reference>